<dbReference type="Pfam" id="PF00403">
    <property type="entry name" value="HMA"/>
    <property type="match status" value="1"/>
</dbReference>
<dbReference type="GO" id="GO:0006825">
    <property type="term" value="P:copper ion transport"/>
    <property type="evidence" value="ECO:0007669"/>
    <property type="project" value="InterPro"/>
</dbReference>
<accession>Q8NL76</accession>
<evidence type="ECO:0000313" key="3">
    <source>
        <dbReference type="EMBL" id="BAC00467.1"/>
    </source>
</evidence>
<dbReference type="AlphaFoldDB" id="Q8NL76"/>
<dbReference type="HOGENOM" id="CLU_134973_13_1_11"/>
<keyword evidence="1" id="KW-0479">Metal-binding</keyword>
<dbReference type="CDD" id="cd00371">
    <property type="entry name" value="HMA"/>
    <property type="match status" value="1"/>
</dbReference>
<dbReference type="PRINTS" id="PR00944">
    <property type="entry name" value="CUEXPORT"/>
</dbReference>
<dbReference type="PROSITE" id="PS01047">
    <property type="entry name" value="HMA_1"/>
    <property type="match status" value="1"/>
</dbReference>
<name>Q8NL76_CORGL</name>
<keyword evidence="4" id="KW-1185">Reference proteome</keyword>
<dbReference type="Proteomes" id="UP000000582">
    <property type="component" value="Chromosome"/>
</dbReference>
<dbReference type="KEGG" id="cgl:Cgl3073"/>
<dbReference type="EMBL" id="BA000036">
    <property type="protein sequence ID" value="BAC00467.1"/>
    <property type="molecule type" value="Genomic_DNA"/>
</dbReference>
<reference evidence="4" key="1">
    <citation type="journal article" date="2003" name="Appl. Microbiol. Biotechnol.">
        <title>The Corynebacterium glutamicum genome: features and impacts on biotechnological processes.</title>
        <authorList>
            <person name="Ikeda M."/>
            <person name="Nakagawa S."/>
        </authorList>
    </citation>
    <scope>NUCLEOTIDE SEQUENCE [LARGE SCALE GENOMIC DNA]</scope>
    <source>
        <strain evidence="4">ATCC 13032 / DSM 20300 / BCRC 11384 / JCM 1318 / LMG 3730 / NCIMB 10025</strain>
    </source>
</reference>
<proteinExistence type="predicted"/>
<dbReference type="eggNOG" id="COG2608">
    <property type="taxonomic scope" value="Bacteria"/>
</dbReference>
<dbReference type="STRING" id="196627.cg3402"/>
<dbReference type="SUPFAM" id="SSF55008">
    <property type="entry name" value="HMA, heavy metal-associated domain"/>
    <property type="match status" value="1"/>
</dbReference>
<dbReference type="OrthoDB" id="9813965at2"/>
<dbReference type="PATRIC" id="fig|196627.13.peg.3005"/>
<protein>
    <submittedName>
        <fullName evidence="3">Copper chaperone</fullName>
    </submittedName>
</protein>
<dbReference type="BioCyc" id="CORYNE:G18NG-12694-MONOMER"/>
<sequence>MRERVLHLKGASDMALKNYTVEGMTCAHCVASVTEEVSEVNGVSAVDVTLESGNVAVSGEGFSDAEIQAAVEEAGYKIVAS</sequence>
<dbReference type="InterPro" id="IPR017969">
    <property type="entry name" value="Heavy-metal-associated_CS"/>
</dbReference>
<evidence type="ECO:0000259" key="2">
    <source>
        <dbReference type="PROSITE" id="PS50846"/>
    </source>
</evidence>
<dbReference type="InterPro" id="IPR000428">
    <property type="entry name" value="Cu-bd"/>
</dbReference>
<dbReference type="PROSITE" id="PS50846">
    <property type="entry name" value="HMA_2"/>
    <property type="match status" value="1"/>
</dbReference>
<dbReference type="Gene3D" id="3.30.70.100">
    <property type="match status" value="1"/>
</dbReference>
<dbReference type="InterPro" id="IPR036163">
    <property type="entry name" value="HMA_dom_sf"/>
</dbReference>
<organism evidence="3 4">
    <name type="scientific">Corynebacterium glutamicum (strain ATCC 13032 / DSM 20300 / JCM 1318 / BCRC 11384 / CCUG 27702 / LMG 3730 / NBRC 12168 / NCIMB 10025 / NRRL B-2784 / 534)</name>
    <dbReference type="NCBI Taxonomy" id="196627"/>
    <lineage>
        <taxon>Bacteria</taxon>
        <taxon>Bacillati</taxon>
        <taxon>Actinomycetota</taxon>
        <taxon>Actinomycetes</taxon>
        <taxon>Mycobacteriales</taxon>
        <taxon>Corynebacteriaceae</taxon>
        <taxon>Corynebacterium</taxon>
    </lineage>
</organism>
<evidence type="ECO:0000313" key="4">
    <source>
        <dbReference type="Proteomes" id="UP000000582"/>
    </source>
</evidence>
<feature type="domain" description="HMA" evidence="2">
    <location>
        <begin position="15"/>
        <end position="79"/>
    </location>
</feature>
<dbReference type="GO" id="GO:0005507">
    <property type="term" value="F:copper ion binding"/>
    <property type="evidence" value="ECO:0007669"/>
    <property type="project" value="InterPro"/>
</dbReference>
<gene>
    <name evidence="3" type="ordered locus">Cgl3073</name>
</gene>
<evidence type="ECO:0000256" key="1">
    <source>
        <dbReference type="ARBA" id="ARBA00022723"/>
    </source>
</evidence>
<dbReference type="InterPro" id="IPR006121">
    <property type="entry name" value="HMA_dom"/>
</dbReference>